<dbReference type="RefSeq" id="WP_173416133.1">
    <property type="nucleotide sequence ID" value="NZ_CP054139.1"/>
</dbReference>
<name>A0A7D4TP03_9SPHI</name>
<dbReference type="PANTHER" id="PTHR34986">
    <property type="entry name" value="EVOLVED BETA-GALACTOSIDASE SUBUNIT BETA"/>
    <property type="match status" value="1"/>
</dbReference>
<dbReference type="GO" id="GO:0005829">
    <property type="term" value="C:cytosol"/>
    <property type="evidence" value="ECO:0007669"/>
    <property type="project" value="TreeGrafter"/>
</dbReference>
<dbReference type="NCBIfam" id="TIGR00022">
    <property type="entry name" value="YhcH/YjgK/YiaL family protein"/>
    <property type="match status" value="1"/>
</dbReference>
<dbReference type="Pfam" id="PF04074">
    <property type="entry name" value="DUF386"/>
    <property type="match status" value="1"/>
</dbReference>
<dbReference type="Gene3D" id="2.60.120.370">
    <property type="entry name" value="YhcH/YjgK/YiaL"/>
    <property type="match status" value="1"/>
</dbReference>
<dbReference type="KEGG" id="mmab:HQ865_17435"/>
<dbReference type="SUPFAM" id="SSF51197">
    <property type="entry name" value="Clavaminate synthase-like"/>
    <property type="match status" value="1"/>
</dbReference>
<organism evidence="1 2">
    <name type="scientific">Mucilaginibacter mali</name>
    <dbReference type="NCBI Taxonomy" id="2740462"/>
    <lineage>
        <taxon>Bacteria</taxon>
        <taxon>Pseudomonadati</taxon>
        <taxon>Bacteroidota</taxon>
        <taxon>Sphingobacteriia</taxon>
        <taxon>Sphingobacteriales</taxon>
        <taxon>Sphingobacteriaceae</taxon>
        <taxon>Mucilaginibacter</taxon>
    </lineage>
</organism>
<dbReference type="InterPro" id="IPR004375">
    <property type="entry name" value="NanQ/TabA/YiaL"/>
</dbReference>
<reference evidence="1 2" key="1">
    <citation type="submission" date="2020-05" db="EMBL/GenBank/DDBJ databases">
        <title>Mucilaginibacter mali sp. nov.</title>
        <authorList>
            <person name="Kim H.S."/>
            <person name="Lee K.C."/>
            <person name="Suh M.K."/>
            <person name="Kim J.-S."/>
            <person name="Han K.-I."/>
            <person name="Eom M.K."/>
            <person name="Shin Y.K."/>
            <person name="Lee J.-S."/>
        </authorList>
    </citation>
    <scope>NUCLEOTIDE SEQUENCE [LARGE SCALE GENOMIC DNA]</scope>
    <source>
        <strain evidence="1 2">G2-14</strain>
    </source>
</reference>
<dbReference type="PANTHER" id="PTHR34986:SF1">
    <property type="entry name" value="PROTEIN YIAL"/>
    <property type="match status" value="1"/>
</dbReference>
<gene>
    <name evidence="1" type="ORF">HQ865_17435</name>
</gene>
<dbReference type="Proteomes" id="UP000505355">
    <property type="component" value="Chromosome"/>
</dbReference>
<dbReference type="EMBL" id="CP054139">
    <property type="protein sequence ID" value="QKJ31473.1"/>
    <property type="molecule type" value="Genomic_DNA"/>
</dbReference>
<protein>
    <submittedName>
        <fullName evidence="1">YhcH/YjgK/YiaL family protein</fullName>
    </submittedName>
</protein>
<accession>A0A7D4TP03</accession>
<proteinExistence type="predicted"/>
<dbReference type="AlphaFoldDB" id="A0A7D4TP03"/>
<sequence>MIIDSLENIEFYRSVNNDFYQGLLFIKNSSPDIELGEYPLTATAKALVMEYETNYQNTFGYEAHRNLIDIQYCIKGTERIPWSHLSRLTPYTEYDLVKDVTFYKWTEKQGEVIIGDGVFSIFYPTDAHAPVFCTDEPTLIRKIVIKVSI</sequence>
<keyword evidence="2" id="KW-1185">Reference proteome</keyword>
<evidence type="ECO:0000313" key="1">
    <source>
        <dbReference type="EMBL" id="QKJ31473.1"/>
    </source>
</evidence>
<dbReference type="InterPro" id="IPR037012">
    <property type="entry name" value="NanQ/TabA/YiaL_sf"/>
</dbReference>
<evidence type="ECO:0000313" key="2">
    <source>
        <dbReference type="Proteomes" id="UP000505355"/>
    </source>
</evidence>